<feature type="region of interest" description="Disordered" evidence="2">
    <location>
        <begin position="574"/>
        <end position="625"/>
    </location>
</feature>
<feature type="compositionally biased region" description="Basic and acidic residues" evidence="2">
    <location>
        <begin position="283"/>
        <end position="299"/>
    </location>
</feature>
<dbReference type="InterPro" id="IPR036188">
    <property type="entry name" value="FAD/NAD-bd_sf"/>
</dbReference>
<dbReference type="GO" id="GO:0016192">
    <property type="term" value="P:vesicle-mediated transport"/>
    <property type="evidence" value="ECO:0007669"/>
    <property type="project" value="TreeGrafter"/>
</dbReference>
<feature type="region of interest" description="Disordered" evidence="2">
    <location>
        <begin position="765"/>
        <end position="797"/>
    </location>
</feature>
<dbReference type="SUPFAM" id="SSF51905">
    <property type="entry name" value="FAD/NAD(P)-binding domain"/>
    <property type="match status" value="2"/>
</dbReference>
<comment type="similarity">
    <text evidence="1">Belongs to the Rab GDI family.</text>
</comment>
<feature type="compositionally biased region" description="Polar residues" evidence="2">
    <location>
        <begin position="392"/>
        <end position="404"/>
    </location>
</feature>
<feature type="region of interest" description="Disordered" evidence="2">
    <location>
        <begin position="704"/>
        <end position="731"/>
    </location>
</feature>
<dbReference type="GO" id="GO:0005634">
    <property type="term" value="C:nucleus"/>
    <property type="evidence" value="ECO:0007669"/>
    <property type="project" value="TreeGrafter"/>
</dbReference>
<feature type="region of interest" description="Disordered" evidence="2">
    <location>
        <begin position="392"/>
        <end position="462"/>
    </location>
</feature>
<feature type="region of interest" description="Disordered" evidence="2">
    <location>
        <begin position="836"/>
        <end position="886"/>
    </location>
</feature>
<feature type="compositionally biased region" description="Acidic residues" evidence="2">
    <location>
        <begin position="408"/>
        <end position="420"/>
    </location>
</feature>
<feature type="region of interest" description="Disordered" evidence="2">
    <location>
        <begin position="254"/>
        <end position="350"/>
    </location>
</feature>
<dbReference type="Gene3D" id="3.50.50.60">
    <property type="entry name" value="FAD/NAD(P)-binding domain"/>
    <property type="match status" value="2"/>
</dbReference>
<accession>A0A976QXD6</accession>
<name>A0A976QXD6_THEOR</name>
<feature type="compositionally biased region" description="Basic and acidic residues" evidence="2">
    <location>
        <begin position="579"/>
        <end position="598"/>
    </location>
</feature>
<dbReference type="Pfam" id="PF00996">
    <property type="entry name" value="GDI"/>
    <property type="match status" value="1"/>
</dbReference>
<evidence type="ECO:0000313" key="4">
    <source>
        <dbReference type="Proteomes" id="UP000244811"/>
    </source>
</evidence>
<feature type="compositionally biased region" description="Low complexity" evidence="2">
    <location>
        <begin position="765"/>
        <end position="777"/>
    </location>
</feature>
<organism evidence="3 4">
    <name type="scientific">Theileria orientalis</name>
    <dbReference type="NCBI Taxonomy" id="68886"/>
    <lineage>
        <taxon>Eukaryota</taxon>
        <taxon>Sar</taxon>
        <taxon>Alveolata</taxon>
        <taxon>Apicomplexa</taxon>
        <taxon>Aconoidasida</taxon>
        <taxon>Piroplasmida</taxon>
        <taxon>Theileriidae</taxon>
        <taxon>Theileria</taxon>
    </lineage>
</organism>
<dbReference type="Proteomes" id="UP000244811">
    <property type="component" value="Chromosome 4"/>
</dbReference>
<dbReference type="GO" id="GO:0007264">
    <property type="term" value="P:small GTPase-mediated signal transduction"/>
    <property type="evidence" value="ECO:0007669"/>
    <property type="project" value="InterPro"/>
</dbReference>
<feature type="compositionally biased region" description="Basic and acidic residues" evidence="2">
    <location>
        <begin position="788"/>
        <end position="797"/>
    </location>
</feature>
<dbReference type="EMBL" id="CP056072">
    <property type="protein sequence ID" value="UKK02408.2"/>
    <property type="molecule type" value="Genomic_DNA"/>
</dbReference>
<evidence type="ECO:0000256" key="1">
    <source>
        <dbReference type="ARBA" id="ARBA00005593"/>
    </source>
</evidence>
<protein>
    <recommendedName>
        <fullName evidence="5">GDP dissociation inhibitor</fullName>
    </recommendedName>
</protein>
<feature type="compositionally biased region" description="Low complexity" evidence="2">
    <location>
        <begin position="836"/>
        <end position="867"/>
    </location>
</feature>
<reference evidence="3" key="1">
    <citation type="submission" date="2022-07" db="EMBL/GenBank/DDBJ databases">
        <title>Evaluation of T. orientalis genome assembly methods using nanopore sequencing and analysis of variation between genomes.</title>
        <authorList>
            <person name="Yam J."/>
            <person name="Micallef M.L."/>
            <person name="Liu M."/>
            <person name="Djordjevic S.P."/>
            <person name="Bogema D.R."/>
            <person name="Jenkins C."/>
        </authorList>
    </citation>
    <scope>NUCLEOTIDE SEQUENCE</scope>
    <source>
        <strain evidence="3">Goon Nure</strain>
    </source>
</reference>
<dbReference type="PRINTS" id="PR00891">
    <property type="entry name" value="RABGDIREP"/>
</dbReference>
<gene>
    <name evidence="3" type="ORF">MACK_002500</name>
</gene>
<dbReference type="AlphaFoldDB" id="A0A976QXD6"/>
<proteinExistence type="inferred from homology"/>
<feature type="compositionally biased region" description="Basic and acidic residues" evidence="2">
    <location>
        <begin position="331"/>
        <end position="341"/>
    </location>
</feature>
<evidence type="ECO:0008006" key="5">
    <source>
        <dbReference type="Google" id="ProtNLM"/>
    </source>
</evidence>
<dbReference type="PANTHER" id="PTHR11787">
    <property type="entry name" value="RAB GDP-DISSOCIATION INHIBITOR"/>
    <property type="match status" value="1"/>
</dbReference>
<feature type="compositionally biased region" description="Basic residues" evidence="2">
    <location>
        <begin position="424"/>
        <end position="435"/>
    </location>
</feature>
<dbReference type="GO" id="GO:0005829">
    <property type="term" value="C:cytosol"/>
    <property type="evidence" value="ECO:0007669"/>
    <property type="project" value="TreeGrafter"/>
</dbReference>
<feature type="compositionally biased region" description="Low complexity" evidence="2">
    <location>
        <begin position="264"/>
        <end position="275"/>
    </location>
</feature>
<dbReference type="GO" id="GO:0005968">
    <property type="term" value="C:Rab-protein geranylgeranyltransferase complex"/>
    <property type="evidence" value="ECO:0007669"/>
    <property type="project" value="TreeGrafter"/>
</dbReference>
<feature type="region of interest" description="Disordered" evidence="2">
    <location>
        <begin position="104"/>
        <end position="129"/>
    </location>
</feature>
<dbReference type="InterPro" id="IPR018203">
    <property type="entry name" value="GDP_dissociation_inhibitor"/>
</dbReference>
<evidence type="ECO:0000313" key="3">
    <source>
        <dbReference type="EMBL" id="UKK02408.2"/>
    </source>
</evidence>
<dbReference type="GO" id="GO:0005092">
    <property type="term" value="F:GDP-dissociation inhibitor activity"/>
    <property type="evidence" value="ECO:0007669"/>
    <property type="project" value="InterPro"/>
</dbReference>
<evidence type="ECO:0000256" key="2">
    <source>
        <dbReference type="SAM" id="MobiDB-lite"/>
    </source>
</evidence>
<dbReference type="PANTHER" id="PTHR11787:SF4">
    <property type="entry name" value="CHM, RAB ESCORT PROTEIN 1"/>
    <property type="match status" value="1"/>
</dbReference>
<sequence>MEEFEYDVVIYGTGLVNCLVASILTKNKFKVLHIDKYSEYGNNYRTLSFRQLLELKNLVPLSCSSTKVNDPSTPTGSETAVNRYISGSSLSSLDSSSSLNLTKRTSTLETCDRRDSLDSSNGPGTLSSINSISSINSSLTPQTNDETLVENLTSRSESGHLVTNRTQLQDEHQIYYKVDPFGENQEGVLNNLMKQSNSFNIDLWPRILLNNTTFTDFLVYTNIHKQLQLCTNINTNVLFTYESYLMPSDATNAVNGDVSDGRSGKATSSSSSSAEEGVEDGEEGTKVTADRETKGDDHNSTGNTDGVEEELKDDMSTSSTNDGIEPGSQTKSDKSEKKDKGSSSSSTSKNISKTTALLFELVHDKNSIFRSKYLDLKEKRLLTRFINTSLFGSTGVKESNNGRKGNNEGEDEDVEGENEDKLDKKSKRGSRRKIKKENDGATTSSGVDKDGSESDGGNEEEVNETWVEYLKKNNLNEKLINIVNCMRLSVVKEASKNKCKLELSNYLKSFKVGSDKTATENRNCIIYCLYGTNNLIQHLCRLSSLNNCHYMLNHEIKDMEVVERSVYSRVNSIVSTKSETSKKDDNETGKKDNNKDTNEGNDAVTNESKETSSDNELNGTDSKDGNNTKILLHLDGYEIYTNYVITEYPVSTTATINRVNSTKDGTTESSVASNTDKKLLVVCMISDRMVLDDINMCMVIPGSNVETDKTNTSGSEVNDGGSTGDGKVDQSNSDNWTVILQTCKDSQSSPEGMYVLYFMSIASTSSNSTGTDDSPSGPEGKGSVGNHEASEESEKQDSNVLRMVNMYKSLIGDMKHMLFMSYGYYEMDNEIEVIESNNNSNGSSDNGNGSGKRNNSATNSANDSSRTMDSNNSADGTSREEDAQSVNHLTVYSNKYKNDSLLVFMNELKISEKVAKLVLRLNNENKSEKSVDGEGAVGKVVEKEGEVDFEQYLKCIVPEEDDQVDINCDFFMDFVNKFF</sequence>